<organism evidence="9 10">
    <name type="scientific">Pneumocystis carinii (strain B80)</name>
    <name type="common">Rat pneumocystis pneumonia agent</name>
    <name type="synonym">Pneumocystis carinii f. sp. carinii</name>
    <dbReference type="NCBI Taxonomy" id="1408658"/>
    <lineage>
        <taxon>Eukaryota</taxon>
        <taxon>Fungi</taxon>
        <taxon>Dikarya</taxon>
        <taxon>Ascomycota</taxon>
        <taxon>Taphrinomycotina</taxon>
        <taxon>Pneumocystomycetes</taxon>
        <taxon>Pneumocystaceae</taxon>
        <taxon>Pneumocystis</taxon>
    </lineage>
</organism>
<dbReference type="GeneID" id="28937062"/>
<feature type="region of interest" description="Disordered" evidence="7">
    <location>
        <begin position="1672"/>
        <end position="1734"/>
    </location>
</feature>
<dbReference type="GO" id="GO:0071169">
    <property type="term" value="P:establishment of protein localization to chromatin"/>
    <property type="evidence" value="ECO:0007669"/>
    <property type="project" value="TreeGrafter"/>
</dbReference>
<dbReference type="PANTHER" id="PTHR21704:SF18">
    <property type="entry name" value="NIPPED-B-LIKE PROTEIN"/>
    <property type="match status" value="1"/>
</dbReference>
<comment type="similarity">
    <text evidence="2 6">Belongs to the SCC2/Nipped-B family.</text>
</comment>
<name>A0A0W4ZG24_PNEC8</name>
<dbReference type="SUPFAM" id="SSF48371">
    <property type="entry name" value="ARM repeat"/>
    <property type="match status" value="1"/>
</dbReference>
<dbReference type="InterPro" id="IPR026003">
    <property type="entry name" value="Cohesin_HEAT"/>
</dbReference>
<dbReference type="GO" id="GO:0090694">
    <property type="term" value="C:Scc2-Scc4 cohesin loading complex"/>
    <property type="evidence" value="ECO:0007669"/>
    <property type="project" value="TreeGrafter"/>
</dbReference>
<dbReference type="GO" id="GO:1990414">
    <property type="term" value="P:replication-born double-strand break repair via sister chromatid exchange"/>
    <property type="evidence" value="ECO:0007669"/>
    <property type="project" value="TreeGrafter"/>
</dbReference>
<dbReference type="GO" id="GO:0010468">
    <property type="term" value="P:regulation of gene expression"/>
    <property type="evidence" value="ECO:0007669"/>
    <property type="project" value="InterPro"/>
</dbReference>
<reference evidence="10" key="1">
    <citation type="journal article" date="2016" name="Nat. Commun.">
        <title>Genome analysis of three Pneumocystis species reveals adaptation mechanisms to life exclusively in mammalian hosts.</title>
        <authorList>
            <person name="Ma L."/>
            <person name="Chen Z."/>
            <person name="Huang D.W."/>
            <person name="Kutty G."/>
            <person name="Ishihara M."/>
            <person name="Wang H."/>
            <person name="Abouelleil A."/>
            <person name="Bishop L."/>
            <person name="Davey E."/>
            <person name="Deng R."/>
            <person name="Deng X."/>
            <person name="Fan L."/>
            <person name="Fantoni G."/>
            <person name="Fitzgerald M."/>
            <person name="Gogineni E."/>
            <person name="Goldberg J.M."/>
            <person name="Handley G."/>
            <person name="Hu X."/>
            <person name="Huber C."/>
            <person name="Jiao X."/>
            <person name="Jones K."/>
            <person name="Levin J.Z."/>
            <person name="Liu Y."/>
            <person name="Macdonald P."/>
            <person name="Melnikov A."/>
            <person name="Raley C."/>
            <person name="Sassi M."/>
            <person name="Sherman B.T."/>
            <person name="Song X."/>
            <person name="Sykes S."/>
            <person name="Tran B."/>
            <person name="Walsh L."/>
            <person name="Xia Y."/>
            <person name="Yang J."/>
            <person name="Young S."/>
            <person name="Zeng Q."/>
            <person name="Zheng X."/>
            <person name="Stephens R."/>
            <person name="Nusbaum C."/>
            <person name="Birren B.W."/>
            <person name="Azadi P."/>
            <person name="Lempicki R.A."/>
            <person name="Cuomo C.A."/>
            <person name="Kovacs J.A."/>
        </authorList>
    </citation>
    <scope>NUCLEOTIDE SEQUENCE [LARGE SCALE GENOMIC DNA]</scope>
    <source>
        <strain evidence="10">B80</strain>
    </source>
</reference>
<dbReference type="Proteomes" id="UP000054454">
    <property type="component" value="Unassembled WGS sequence"/>
</dbReference>
<sequence length="1734" mass="198750">MALSSNHTPDISEGKYKYPRIPSEIIEAFEYSPLASVVSLEPLLQTIPQLKANPCAESVLKLSDGEKKMLDMLLESNNGTGADQKGEMPSSILQEIMGSLKGIQMSKWSFKVPGKIERYGTEKHMESSKLDAFSRILVDKCTVDIIYPSPVTPTAHTTRSKEGIVKDKEGCIEKTVIESDMEEIVEENVEKEPIPVQPLTPQSNIAPCTPISKNNTRKIQVSGGFTDKSKRFSDIIEKEGYCVVVDDQLKEEKAVDQLEKLIRFIFEAEEAMESDPTYLKVEESYMSCWCHGTVPFEGLCLNMEMLSKLDFCIRKVCIMGLINTLPVDLLLRFEKICARSIDESQVITLTKQSFETNSYEENLSIITKIGTSLYSIIILMRILTSEQLSKQLYSEEILIDMAYFLKSTLDNVIYVLIDCNKNSLYYLFLCLFILVDVSKKSDVLKFKKSLNMIFYNVISIMEYFFHLIRLIEIPDGVVTRLEFLSIPAIFVENSVSIKDQLFNSQAVEALKVASMDMIQLIYAKYPDQRTFILDEILTSLVKLPINKHQARRYKLIDGKSIQLISALIMKLVQSCATSYKSDKGINIYEFLEKDVNDMKKDIDHTLNTKSNASDLLEMIFNTSSQFMDSATANANHVVSFLLSKAMKISKITNDFSHKILLDILIEDLLLVLPLPSWPSSELLLKLIVTKLLNYLDNDKESSHIKGLSLDFLGIIASKIRLFFKNSIDFSNYLSKSDVLPSSISSILQTGIFFFEKLDDLKDLFKLHLLIMESLDLKNIEESKDKNIIQYLWLRWIYFIRSLKQKYTLNNSAVSDDYASEILKLCIRILLIWFNSDNSENDSLTDQTYRLYLLNLSIYSIYQLFDAILSRILRCLDSNQISIRTKALRSLGLIVNNDSSILSNTGVRQHVAARIADISSQVRDIAIDLVGKYAIFQKEIGQQYYSVLSERIADTGLSVRKRVIKFLKDFYIISDTQEIQVDIGRRLIQRLCDNEDSIKDLSAKTIEDIWFSVPDDQNEGNIASIKFKKIQTEKILILQSIIETLPDEDRFSFKVFLQKISKSKNMDSSNFILTSSISLMFDILLEYHQNQDMRMLEKCLNTIVIFAEACPKSFSSDQLMSIQPYLNGLNSSQEQVIFFYTVIIYRNVLPYIPSMPKNFLNDLQKMLLSQLTKLPAKILNEVVPCLSVLANLFGDYERVGKIISSCIKAIEPYKTILQNKKQISDDKKLILLLLLLGLFGRHCDLDNHFQDLNVFLKLKPDTSIAKFLINTISIFCSLSSDIHISVQKVALHSIGIICISHSKFFLCDQTLEIMSNVFQGTSIELQNTLLLVFYDFLSLEEKGFKVFEKNNHSMKKEIDNVNILTGEAKKFENDGASISLIQRYLPQILEISLNEDTTLSITAVKILEIITSNGIANPRTCIPTIIALQASPNKFIKDMATKMHLEIHEKYESLIEGCYIDGIKMAFQYQIRMKYDSNLLFIFPYNIIRQNRQSRKKFLISLTKMLDIDMLQINSHDNILFSKFLVQNMASFEYNTIEEIQYIIYIADRILSTTGITLHQRIETEEFKFQDHDIIKVTIASVQMLALVLLKKYLKESYGLTEQKCRSFDPNKTGNSKDTKPLTKLRDVSLNLDHIPNITDSMITRGIAEKIIQNFYDVISNDDISYTEFIETNEHRQTEENETETYNDDNNDNDDEIDQLAEIKKKNRKKSKRKEKSFKNGISKKKYKQDISDSD</sequence>
<dbReference type="GO" id="GO:0061775">
    <property type="term" value="F:cohesin loader activity"/>
    <property type="evidence" value="ECO:0007669"/>
    <property type="project" value="InterPro"/>
</dbReference>
<evidence type="ECO:0000256" key="1">
    <source>
        <dbReference type="ARBA" id="ARBA00004123"/>
    </source>
</evidence>
<feature type="compositionally biased region" description="Basic residues" evidence="7">
    <location>
        <begin position="1704"/>
        <end position="1726"/>
    </location>
</feature>
<comment type="caution">
    <text evidence="9">The sequence shown here is derived from an EMBL/GenBank/DDBJ whole genome shotgun (WGS) entry which is preliminary data.</text>
</comment>
<dbReference type="Pfam" id="PF12765">
    <property type="entry name" value="Cohesin_HEAT"/>
    <property type="match status" value="1"/>
</dbReference>
<dbReference type="Pfam" id="PF12830">
    <property type="entry name" value="Nipped-B_C"/>
    <property type="match status" value="1"/>
</dbReference>
<dbReference type="RefSeq" id="XP_018225369.1">
    <property type="nucleotide sequence ID" value="XM_018370859.1"/>
</dbReference>
<proteinExistence type="inferred from homology"/>
<dbReference type="GO" id="GO:0034087">
    <property type="term" value="P:establishment of mitotic sister chromatid cohesion"/>
    <property type="evidence" value="ECO:0007669"/>
    <property type="project" value="TreeGrafter"/>
</dbReference>
<evidence type="ECO:0000259" key="8">
    <source>
        <dbReference type="Pfam" id="PF12830"/>
    </source>
</evidence>
<evidence type="ECO:0000256" key="3">
    <source>
        <dbReference type="ARBA" id="ARBA00022737"/>
    </source>
</evidence>
<keyword evidence="10" id="KW-1185">Reference proteome</keyword>
<dbReference type="EMBL" id="LFVZ01000010">
    <property type="protein sequence ID" value="KTW27327.1"/>
    <property type="molecule type" value="Genomic_DNA"/>
</dbReference>
<accession>A0A0W4ZG24</accession>
<evidence type="ECO:0000313" key="10">
    <source>
        <dbReference type="Proteomes" id="UP000054454"/>
    </source>
</evidence>
<dbReference type="CDD" id="cd23958">
    <property type="entry name" value="SCC2"/>
    <property type="match status" value="1"/>
</dbReference>
<dbReference type="GO" id="GO:0140588">
    <property type="term" value="P:chromatin looping"/>
    <property type="evidence" value="ECO:0007669"/>
    <property type="project" value="InterPro"/>
</dbReference>
<dbReference type="InterPro" id="IPR011989">
    <property type="entry name" value="ARM-like"/>
</dbReference>
<evidence type="ECO:0000256" key="6">
    <source>
        <dbReference type="RuleBase" id="RU364107"/>
    </source>
</evidence>
<feature type="compositionally biased region" description="Acidic residues" evidence="7">
    <location>
        <begin position="1679"/>
        <end position="1698"/>
    </location>
</feature>
<dbReference type="VEuPathDB" id="FungiDB:T552_02311"/>
<dbReference type="OrthoDB" id="418242at2759"/>
<dbReference type="InterPro" id="IPR024986">
    <property type="entry name" value="Nipped-B_C"/>
</dbReference>
<gene>
    <name evidence="9" type="ORF">T552_02311</name>
</gene>
<evidence type="ECO:0000256" key="2">
    <source>
        <dbReference type="ARBA" id="ARBA00009252"/>
    </source>
</evidence>
<keyword evidence="4 6" id="KW-0539">Nucleus</keyword>
<evidence type="ECO:0000313" key="9">
    <source>
        <dbReference type="EMBL" id="KTW27327.1"/>
    </source>
</evidence>
<keyword evidence="3 6" id="KW-0677">Repeat</keyword>
<protein>
    <recommendedName>
        <fullName evidence="6">Sister chromatid cohesion protein</fullName>
    </recommendedName>
</protein>
<dbReference type="InterPro" id="IPR016024">
    <property type="entry name" value="ARM-type_fold"/>
</dbReference>
<keyword evidence="5 6" id="KW-0131">Cell cycle</keyword>
<feature type="domain" description="Sister chromatid cohesion C-terminal" evidence="8">
    <location>
        <begin position="1377"/>
        <end position="1549"/>
    </location>
</feature>
<dbReference type="GO" id="GO:0003682">
    <property type="term" value="F:chromatin binding"/>
    <property type="evidence" value="ECO:0007669"/>
    <property type="project" value="TreeGrafter"/>
</dbReference>
<dbReference type="InterPro" id="IPR033031">
    <property type="entry name" value="Scc2/Nipped-B"/>
</dbReference>
<evidence type="ECO:0000256" key="7">
    <source>
        <dbReference type="SAM" id="MobiDB-lite"/>
    </source>
</evidence>
<comment type="subcellular location">
    <subcellularLocation>
        <location evidence="1 6">Nucleus</location>
    </subcellularLocation>
</comment>
<dbReference type="Gene3D" id="1.25.10.10">
    <property type="entry name" value="Leucine-rich Repeat Variant"/>
    <property type="match status" value="1"/>
</dbReference>
<dbReference type="PANTHER" id="PTHR21704">
    <property type="entry name" value="NIPPED-B-LIKE PROTEIN DELANGIN SCC2-RELATED"/>
    <property type="match status" value="1"/>
</dbReference>
<evidence type="ECO:0000256" key="5">
    <source>
        <dbReference type="ARBA" id="ARBA00023306"/>
    </source>
</evidence>
<evidence type="ECO:0000256" key="4">
    <source>
        <dbReference type="ARBA" id="ARBA00023242"/>
    </source>
</evidence>